<accession>A0A8C7VWI5</accession>
<reference evidence="4" key="2">
    <citation type="submission" date="2025-08" db="UniProtKB">
        <authorList>
            <consortium name="Ensembl"/>
        </authorList>
    </citation>
    <scope>IDENTIFICATION</scope>
</reference>
<reference evidence="4" key="3">
    <citation type="submission" date="2025-09" db="UniProtKB">
        <authorList>
            <consortium name="Ensembl"/>
        </authorList>
    </citation>
    <scope>IDENTIFICATION</scope>
</reference>
<dbReference type="SUPFAM" id="SSF53448">
    <property type="entry name" value="Nucleotide-diphospho-sugar transferases"/>
    <property type="match status" value="1"/>
</dbReference>
<dbReference type="InterPro" id="IPR050748">
    <property type="entry name" value="Glycosyltrans_8_dom-fam"/>
</dbReference>
<dbReference type="Pfam" id="PF01501">
    <property type="entry name" value="Glyco_transf_8"/>
    <property type="match status" value="1"/>
</dbReference>
<keyword evidence="2" id="KW-0328">Glycosyltransferase</keyword>
<dbReference type="PANTHER" id="PTHR13778">
    <property type="entry name" value="GLYCOSYLTRANSFERASE 8 DOMAIN-CONTAINING PROTEIN"/>
    <property type="match status" value="1"/>
</dbReference>
<dbReference type="GO" id="GO:0005794">
    <property type="term" value="C:Golgi apparatus"/>
    <property type="evidence" value="ECO:0007669"/>
    <property type="project" value="TreeGrafter"/>
</dbReference>
<evidence type="ECO:0000256" key="1">
    <source>
        <dbReference type="ARBA" id="ARBA00006351"/>
    </source>
</evidence>
<evidence type="ECO:0000313" key="5">
    <source>
        <dbReference type="Proteomes" id="UP000694395"/>
    </source>
</evidence>
<dbReference type="Proteomes" id="UP000694395">
    <property type="component" value="Chromosome 15"/>
</dbReference>
<protein>
    <recommendedName>
        <fullName evidence="6">Glycosyltransferase 8 domain containing 2</fullName>
    </recommendedName>
</protein>
<proteinExistence type="inferred from homology"/>
<dbReference type="InterPro" id="IPR029044">
    <property type="entry name" value="Nucleotide-diphossugar_trans"/>
</dbReference>
<reference evidence="4" key="1">
    <citation type="submission" date="2020-07" db="EMBL/GenBank/DDBJ databases">
        <title>A long reads based de novo assembly of the rainbow trout Arlee double haploid line genome.</title>
        <authorList>
            <person name="Gao G."/>
            <person name="Palti Y."/>
        </authorList>
    </citation>
    <scope>NUCLEOTIDE SEQUENCE [LARGE SCALE GENOMIC DNA]</scope>
</reference>
<keyword evidence="3" id="KW-0808">Transferase</keyword>
<sequence length="367" mass="42374">FSSLASDLIEWSLSLPLSLLCDSKPYPAHMSMHTHKLSRSNLTKPKLVVLPSQKPGRTQSVRQKFLWRRLRRERMTSQWSSVLRRNEMGGAMATINSIYSNTDASVFFYIVTLRDSIKLTRQYIEKTTLKGIKYKLLEFNPMLLKGKVKPDSSRPDMLHPLNFVRFYLPLLDISHKRVIYLDDVIVQGTDIDIKDLYHTKLEKGRAAAFATDCDLPSTHEMVRSMGMQDNVHGLPGLQEVRDLGINPSDCSFNPGVFVADIGEWKKQKITKQLEKYSAMAGGVATPPMLTVFHDKYAIIDPLWHVRHLGWSPDARNSETFLQGAHLLHWNSRFKPWDYPCVHLDRWEKWFIPDPTRKFLLVRLEGKI</sequence>
<dbReference type="Ensembl" id="ENSOMYT00000056654.2">
    <property type="protein sequence ID" value="ENSOMYP00000052087.2"/>
    <property type="gene ID" value="ENSOMYG00000026845.2"/>
</dbReference>
<keyword evidence="5" id="KW-1185">Reference proteome</keyword>
<evidence type="ECO:0000256" key="3">
    <source>
        <dbReference type="ARBA" id="ARBA00022679"/>
    </source>
</evidence>
<organism evidence="4 5">
    <name type="scientific">Oncorhynchus mykiss</name>
    <name type="common">Rainbow trout</name>
    <name type="synonym">Salmo gairdneri</name>
    <dbReference type="NCBI Taxonomy" id="8022"/>
    <lineage>
        <taxon>Eukaryota</taxon>
        <taxon>Metazoa</taxon>
        <taxon>Chordata</taxon>
        <taxon>Craniata</taxon>
        <taxon>Vertebrata</taxon>
        <taxon>Euteleostomi</taxon>
        <taxon>Actinopterygii</taxon>
        <taxon>Neopterygii</taxon>
        <taxon>Teleostei</taxon>
        <taxon>Protacanthopterygii</taxon>
        <taxon>Salmoniformes</taxon>
        <taxon>Salmonidae</taxon>
        <taxon>Salmoninae</taxon>
        <taxon>Oncorhynchus</taxon>
    </lineage>
</organism>
<dbReference type="GO" id="GO:0008194">
    <property type="term" value="F:UDP-glycosyltransferase activity"/>
    <property type="evidence" value="ECO:0007669"/>
    <property type="project" value="UniProtKB-ARBA"/>
</dbReference>
<dbReference type="PANTHER" id="PTHR13778:SF2">
    <property type="entry name" value="GLYCOSYLTRANSFERASE 8 DOMAIN-CONTAINING PROTEIN 2"/>
    <property type="match status" value="1"/>
</dbReference>
<evidence type="ECO:0008006" key="6">
    <source>
        <dbReference type="Google" id="ProtNLM"/>
    </source>
</evidence>
<dbReference type="InterPro" id="IPR002495">
    <property type="entry name" value="Glyco_trans_8"/>
</dbReference>
<dbReference type="Gene3D" id="3.90.550.10">
    <property type="entry name" value="Spore Coat Polysaccharide Biosynthesis Protein SpsA, Chain A"/>
    <property type="match status" value="1"/>
</dbReference>
<evidence type="ECO:0000256" key="2">
    <source>
        <dbReference type="ARBA" id="ARBA00022676"/>
    </source>
</evidence>
<dbReference type="AlphaFoldDB" id="A0A8C7VWI5"/>
<evidence type="ECO:0000313" key="4">
    <source>
        <dbReference type="Ensembl" id="ENSOMYP00000052087.2"/>
    </source>
</evidence>
<dbReference type="GeneTree" id="ENSGT00940000158078"/>
<name>A0A8C7VWI5_ONCMY</name>
<comment type="similarity">
    <text evidence="1">Belongs to the glycosyltransferase 8 family.</text>
</comment>